<dbReference type="GeneID" id="40728780"/>
<dbReference type="KEGG" id="sgra:EX895_005885"/>
<evidence type="ECO:0000313" key="1">
    <source>
        <dbReference type="EMBL" id="TKY84805.1"/>
    </source>
</evidence>
<sequence length="122" mass="13991">MWAGNLSYIKAQVDNGKKNPDEHFLLKDGWKTDFTTRDPKQPFTLSWDNDVTLSYSDYDEKSGCYKLTLSHQSEDAFRIWVSDEDGDDHDLDTLHSGENGTTSTTLCTKWLHIHVKNDGDSF</sequence>
<dbReference type="EMBL" id="SRRM01000021">
    <property type="protein sequence ID" value="TKY84805.1"/>
    <property type="molecule type" value="Genomic_DNA"/>
</dbReference>
<gene>
    <name evidence="1" type="ORF">EX895_005885</name>
</gene>
<accession>A0A4U7KKT2</accession>
<organism evidence="1 2">
    <name type="scientific">Sporisorium graminicola</name>
    <dbReference type="NCBI Taxonomy" id="280036"/>
    <lineage>
        <taxon>Eukaryota</taxon>
        <taxon>Fungi</taxon>
        <taxon>Dikarya</taxon>
        <taxon>Basidiomycota</taxon>
        <taxon>Ustilaginomycotina</taxon>
        <taxon>Ustilaginomycetes</taxon>
        <taxon>Ustilaginales</taxon>
        <taxon>Ustilaginaceae</taxon>
        <taxon>Sporisorium</taxon>
    </lineage>
</organism>
<dbReference type="OrthoDB" id="2551482at2759"/>
<dbReference type="Proteomes" id="UP000306050">
    <property type="component" value="Chromosome SGRAM_8"/>
</dbReference>
<comment type="caution">
    <text evidence="1">The sequence shown here is derived from an EMBL/GenBank/DDBJ whole genome shotgun (WGS) entry which is preliminary data.</text>
</comment>
<protein>
    <submittedName>
        <fullName evidence="1">Uncharacterized protein</fullName>
    </submittedName>
</protein>
<evidence type="ECO:0000313" key="2">
    <source>
        <dbReference type="Proteomes" id="UP000306050"/>
    </source>
</evidence>
<reference evidence="1 2" key="1">
    <citation type="submission" date="2019-05" db="EMBL/GenBank/DDBJ databases">
        <title>Sporisorium graminicola CBS 10092 draft sequencing and annotation.</title>
        <authorList>
            <person name="Solano-Gonzalez S."/>
            <person name="Caddick M.X."/>
            <person name="Darby A."/>
        </authorList>
    </citation>
    <scope>NUCLEOTIDE SEQUENCE [LARGE SCALE GENOMIC DNA]</scope>
    <source>
        <strain evidence="1 2">CBS 10092</strain>
    </source>
</reference>
<name>A0A4U7KKT2_9BASI</name>
<dbReference type="RefSeq" id="XP_029736790.1">
    <property type="nucleotide sequence ID" value="XM_029886477.1"/>
</dbReference>
<keyword evidence="2" id="KW-1185">Reference proteome</keyword>
<dbReference type="AlphaFoldDB" id="A0A4U7KKT2"/>
<proteinExistence type="predicted"/>